<evidence type="ECO:0000313" key="2">
    <source>
        <dbReference type="EMBL" id="KAI3557072.1"/>
    </source>
</evidence>
<accession>A0A9Q0B9G5</accession>
<evidence type="ECO:0000313" key="3">
    <source>
        <dbReference type="Proteomes" id="UP001056436"/>
    </source>
</evidence>
<dbReference type="PANTHER" id="PTHR43130">
    <property type="entry name" value="ARAC-FAMILY TRANSCRIPTIONAL REGULATOR"/>
    <property type="match status" value="1"/>
</dbReference>
<dbReference type="SUPFAM" id="SSF52317">
    <property type="entry name" value="Class I glutamine amidotransferase-like"/>
    <property type="match status" value="1"/>
</dbReference>
<gene>
    <name evidence="2" type="ORF">CABS02_02623</name>
</gene>
<evidence type="ECO:0000259" key="1">
    <source>
        <dbReference type="Pfam" id="PF01965"/>
    </source>
</evidence>
<dbReference type="OrthoDB" id="543156at2759"/>
<sequence>MATTLGSKKSIRIGVMLEAVQLSDIMGIDLFGNLSREYYNKVKDFDPEFAQWADHPVDTKFYFISSTLEPAEMTPGLKFVPNITYDDCPRDLDLVLIGGPLPSHRPPAADRFMKEAYPKTKVWLTTCIGSPWLASAGVLKGKKCTTNREFLPFVRQVHPETEWLDQRWVVEEKEYEGEEKGELWTGGGAGAGKTCFAHTLLIVNGYMTLGLSMIITYLNKNFDPGFVQKMALEAIAFEELALNQFYKTSRSTA</sequence>
<reference evidence="2" key="1">
    <citation type="submission" date="2019-01" db="EMBL/GenBank/DDBJ databases">
        <title>Colletotrichum abscissum LGMF1257.</title>
        <authorList>
            <person name="Baroncelli R."/>
        </authorList>
    </citation>
    <scope>NUCLEOTIDE SEQUENCE</scope>
    <source>
        <strain evidence="2">Ca142</strain>
    </source>
</reference>
<dbReference type="AlphaFoldDB" id="A0A9Q0B9G5"/>
<proteinExistence type="predicted"/>
<keyword evidence="3" id="KW-1185">Reference proteome</keyword>
<dbReference type="Proteomes" id="UP001056436">
    <property type="component" value="Unassembled WGS sequence"/>
</dbReference>
<feature type="domain" description="DJ-1/PfpI" evidence="1">
    <location>
        <begin position="60"/>
        <end position="173"/>
    </location>
</feature>
<organism evidence="2 3">
    <name type="scientific">Colletotrichum abscissum</name>
    <dbReference type="NCBI Taxonomy" id="1671311"/>
    <lineage>
        <taxon>Eukaryota</taxon>
        <taxon>Fungi</taxon>
        <taxon>Dikarya</taxon>
        <taxon>Ascomycota</taxon>
        <taxon>Pezizomycotina</taxon>
        <taxon>Sordariomycetes</taxon>
        <taxon>Hypocreomycetidae</taxon>
        <taxon>Glomerellales</taxon>
        <taxon>Glomerellaceae</taxon>
        <taxon>Colletotrichum</taxon>
        <taxon>Colletotrichum acutatum species complex</taxon>
    </lineage>
</organism>
<comment type="caution">
    <text evidence="2">The sequence shown here is derived from an EMBL/GenBank/DDBJ whole genome shotgun (WGS) entry which is preliminary data.</text>
</comment>
<dbReference type="Pfam" id="PF01965">
    <property type="entry name" value="DJ-1_PfpI"/>
    <property type="match status" value="1"/>
</dbReference>
<dbReference type="EMBL" id="SDAQ01000009">
    <property type="protein sequence ID" value="KAI3557072.1"/>
    <property type="molecule type" value="Genomic_DNA"/>
</dbReference>
<name>A0A9Q0B9G5_9PEZI</name>
<dbReference type="InterPro" id="IPR002818">
    <property type="entry name" value="DJ-1/PfpI"/>
</dbReference>
<protein>
    <submittedName>
        <fullName evidence="2">DJ-1/PfpI family protein</fullName>
    </submittedName>
</protein>
<dbReference type="InterPro" id="IPR029062">
    <property type="entry name" value="Class_I_gatase-like"/>
</dbReference>
<dbReference type="PANTHER" id="PTHR43130:SF7">
    <property type="entry name" value="DJ-1_PFPI DOMAIN-CONTAINING PROTEIN"/>
    <property type="match status" value="1"/>
</dbReference>
<dbReference type="InterPro" id="IPR052158">
    <property type="entry name" value="INH-QAR"/>
</dbReference>
<dbReference type="Gene3D" id="3.40.50.880">
    <property type="match status" value="1"/>
</dbReference>